<organism evidence="2 3">
    <name type="scientific">Lentibacillus halodurans</name>
    <dbReference type="NCBI Taxonomy" id="237679"/>
    <lineage>
        <taxon>Bacteria</taxon>
        <taxon>Bacillati</taxon>
        <taxon>Bacillota</taxon>
        <taxon>Bacilli</taxon>
        <taxon>Bacillales</taxon>
        <taxon>Bacillaceae</taxon>
        <taxon>Lentibacillus</taxon>
    </lineage>
</organism>
<accession>A0A1I1AB88</accession>
<keyword evidence="3" id="KW-1185">Reference proteome</keyword>
<keyword evidence="1" id="KW-0472">Membrane</keyword>
<evidence type="ECO:0000313" key="2">
    <source>
        <dbReference type="EMBL" id="SFB35217.1"/>
    </source>
</evidence>
<evidence type="ECO:0000313" key="3">
    <source>
        <dbReference type="Proteomes" id="UP000198642"/>
    </source>
</evidence>
<evidence type="ECO:0000256" key="1">
    <source>
        <dbReference type="SAM" id="Phobius"/>
    </source>
</evidence>
<dbReference type="EMBL" id="FOJW01000018">
    <property type="protein sequence ID" value="SFB35217.1"/>
    <property type="molecule type" value="Genomic_DNA"/>
</dbReference>
<dbReference type="Proteomes" id="UP000198642">
    <property type="component" value="Unassembled WGS sequence"/>
</dbReference>
<gene>
    <name evidence="2" type="ORF">SAMN04488072_11823</name>
</gene>
<name>A0A1I1AB88_9BACI</name>
<dbReference type="AlphaFoldDB" id="A0A1I1AB88"/>
<dbReference type="OrthoDB" id="2969671at2"/>
<keyword evidence="1" id="KW-0812">Transmembrane</keyword>
<feature type="transmembrane region" description="Helical" evidence="1">
    <location>
        <begin position="7"/>
        <end position="25"/>
    </location>
</feature>
<keyword evidence="1" id="KW-1133">Transmembrane helix</keyword>
<dbReference type="RefSeq" id="WP_090241013.1">
    <property type="nucleotide sequence ID" value="NZ_FOJW01000018.1"/>
</dbReference>
<sequence>MKKRANVMIVAVIAVILVISSYWVYGQSGVELATNTTKEVQEGDFTLHIRVERMDEGVRVFRAIQYTGDESVEIKHQTPLVSVSLKHSNHDYTGSTVSRTLHTADSYHPQDAKTFDVPGEGAYTLFCEANFSVDGEQMTISHQEELIFQ</sequence>
<proteinExistence type="predicted"/>
<protein>
    <submittedName>
        <fullName evidence="2">Uncharacterized protein</fullName>
    </submittedName>
</protein>
<reference evidence="2 3" key="1">
    <citation type="submission" date="2016-10" db="EMBL/GenBank/DDBJ databases">
        <authorList>
            <person name="de Groot N.N."/>
        </authorList>
    </citation>
    <scope>NUCLEOTIDE SEQUENCE [LARGE SCALE GENOMIC DNA]</scope>
    <source>
        <strain evidence="2 3">CGMCC 1.3702</strain>
    </source>
</reference>